<evidence type="ECO:0000256" key="7">
    <source>
        <dbReference type="ARBA" id="ARBA00032485"/>
    </source>
</evidence>
<dbReference type="InterPro" id="IPR036291">
    <property type="entry name" value="NAD(P)-bd_dom_sf"/>
</dbReference>
<dbReference type="Gene3D" id="3.40.50.720">
    <property type="entry name" value="NAD(P)-binding Rossmann-like Domain"/>
    <property type="match status" value="1"/>
</dbReference>
<evidence type="ECO:0000256" key="6">
    <source>
        <dbReference type="ARBA" id="ARBA00026132"/>
    </source>
</evidence>
<dbReference type="CDD" id="cd05285">
    <property type="entry name" value="sorbitol_DH"/>
    <property type="match status" value="1"/>
</dbReference>
<dbReference type="Pfam" id="PF08240">
    <property type="entry name" value="ADH_N"/>
    <property type="match status" value="1"/>
</dbReference>
<dbReference type="InterPro" id="IPR011032">
    <property type="entry name" value="GroES-like_sf"/>
</dbReference>
<evidence type="ECO:0000256" key="1">
    <source>
        <dbReference type="ARBA" id="ARBA00001947"/>
    </source>
</evidence>
<evidence type="ECO:0000256" key="2">
    <source>
        <dbReference type="ARBA" id="ARBA00008072"/>
    </source>
</evidence>
<dbReference type="InterPro" id="IPR020843">
    <property type="entry name" value="ER"/>
</dbReference>
<comment type="similarity">
    <text evidence="2 8">Belongs to the zinc-containing alcohol dehydrogenase family.</text>
</comment>
<dbReference type="Proteomes" id="UP000695000">
    <property type="component" value="Unplaced"/>
</dbReference>
<keyword evidence="3 8" id="KW-0479">Metal-binding</keyword>
<evidence type="ECO:0000313" key="11">
    <source>
        <dbReference type="RefSeq" id="XP_017772746.1"/>
    </source>
</evidence>
<dbReference type="Pfam" id="PF00107">
    <property type="entry name" value="ADH_zinc_N"/>
    <property type="match status" value="1"/>
</dbReference>
<feature type="domain" description="Enoyl reductase (ER)" evidence="9">
    <location>
        <begin position="12"/>
        <end position="347"/>
    </location>
</feature>
<dbReference type="InterPro" id="IPR045306">
    <property type="entry name" value="SDH-like"/>
</dbReference>
<keyword evidence="10" id="KW-1185">Reference proteome</keyword>
<dbReference type="SUPFAM" id="SSF51735">
    <property type="entry name" value="NAD(P)-binding Rossmann-fold domains"/>
    <property type="match status" value="1"/>
</dbReference>
<evidence type="ECO:0000313" key="12">
    <source>
        <dbReference type="RefSeq" id="XP_017772747.1"/>
    </source>
</evidence>
<protein>
    <recommendedName>
        <fullName evidence="6">Sorbitol dehydrogenase</fullName>
    </recommendedName>
    <alternativeName>
        <fullName evidence="7">Polyol dehydrogenase</fullName>
    </alternativeName>
</protein>
<dbReference type="SMART" id="SM00829">
    <property type="entry name" value="PKS_ER"/>
    <property type="match status" value="1"/>
</dbReference>
<dbReference type="GeneID" id="108559887"/>
<keyword evidence="5" id="KW-0560">Oxidoreductase</keyword>
<dbReference type="RefSeq" id="XP_017772746.1">
    <property type="nucleotide sequence ID" value="XM_017917257.1"/>
</dbReference>
<dbReference type="RefSeq" id="XP_017772747.1">
    <property type="nucleotide sequence ID" value="XM_017917258.1"/>
</dbReference>
<sequence>MAGDNLTAVLYGIDDLRLEQRPVPTPNGNQVLLQMEVVGICGSDVHYLKQGRIGHFVVKQPMVIGHEASGTVVKVGKDVTHLKVGDRVAIEPGECCRMCNYCKEGRYNLCLKMAFCATPPYDGNLTRFYAHAADFCYKLPNHVSFEEGAILEPLSVGVHACKRGQVTCGSKVLILGAGPIGLVTLLAAKAFGATNVIIIDIVENRLEIAKKLGAHHTLLVDKNFDEKTIIEKVVQILGCEPDVSMECSGAEQSVRIAIQATKSGGCAVLIGMGKAEMTLPLASALIREVDIKGVFRYVNDYETALAMVSSGKIDVKPLITHEFAMEQTLDAFGAAMDPKSKSIKVLIHANPEWKKLE</sequence>
<evidence type="ECO:0000256" key="4">
    <source>
        <dbReference type="ARBA" id="ARBA00022833"/>
    </source>
</evidence>
<dbReference type="PANTHER" id="PTHR43161">
    <property type="entry name" value="SORBITOL DEHYDROGENASE"/>
    <property type="match status" value="1"/>
</dbReference>
<dbReference type="SUPFAM" id="SSF50129">
    <property type="entry name" value="GroES-like"/>
    <property type="match status" value="1"/>
</dbReference>
<organism evidence="10 11">
    <name type="scientific">Nicrophorus vespilloides</name>
    <name type="common">Boreal carrion beetle</name>
    <dbReference type="NCBI Taxonomy" id="110193"/>
    <lineage>
        <taxon>Eukaryota</taxon>
        <taxon>Metazoa</taxon>
        <taxon>Ecdysozoa</taxon>
        <taxon>Arthropoda</taxon>
        <taxon>Hexapoda</taxon>
        <taxon>Insecta</taxon>
        <taxon>Pterygota</taxon>
        <taxon>Neoptera</taxon>
        <taxon>Endopterygota</taxon>
        <taxon>Coleoptera</taxon>
        <taxon>Polyphaga</taxon>
        <taxon>Staphyliniformia</taxon>
        <taxon>Silphidae</taxon>
        <taxon>Nicrophorinae</taxon>
        <taxon>Nicrophorus</taxon>
    </lineage>
</organism>
<evidence type="ECO:0000256" key="5">
    <source>
        <dbReference type="ARBA" id="ARBA00023002"/>
    </source>
</evidence>
<evidence type="ECO:0000256" key="3">
    <source>
        <dbReference type="ARBA" id="ARBA00022723"/>
    </source>
</evidence>
<dbReference type="PROSITE" id="PS00059">
    <property type="entry name" value="ADH_ZINC"/>
    <property type="match status" value="1"/>
</dbReference>
<dbReference type="PANTHER" id="PTHR43161:SF9">
    <property type="entry name" value="SORBITOL DEHYDROGENASE"/>
    <property type="match status" value="1"/>
</dbReference>
<comment type="cofactor">
    <cofactor evidence="1 8">
        <name>Zn(2+)</name>
        <dbReference type="ChEBI" id="CHEBI:29105"/>
    </cofactor>
</comment>
<proteinExistence type="inferred from homology"/>
<evidence type="ECO:0000313" key="10">
    <source>
        <dbReference type="Proteomes" id="UP000695000"/>
    </source>
</evidence>
<name>A0ABM1MDU6_NICVS</name>
<dbReference type="Gene3D" id="3.90.180.10">
    <property type="entry name" value="Medium-chain alcohol dehydrogenases, catalytic domain"/>
    <property type="match status" value="1"/>
</dbReference>
<reference evidence="11 12" key="1">
    <citation type="submission" date="2025-05" db="UniProtKB">
        <authorList>
            <consortium name="RefSeq"/>
        </authorList>
    </citation>
    <scope>IDENTIFICATION</scope>
    <source>
        <tissue evidence="11 12">Whole Larva</tissue>
    </source>
</reference>
<keyword evidence="4 8" id="KW-0862">Zinc</keyword>
<evidence type="ECO:0000259" key="9">
    <source>
        <dbReference type="SMART" id="SM00829"/>
    </source>
</evidence>
<dbReference type="InterPro" id="IPR002328">
    <property type="entry name" value="ADH_Zn_CS"/>
</dbReference>
<dbReference type="InterPro" id="IPR013154">
    <property type="entry name" value="ADH-like_N"/>
</dbReference>
<gene>
    <name evidence="11 12" type="primary">LOC108559887</name>
</gene>
<accession>A0ABM1MDU6</accession>
<dbReference type="InterPro" id="IPR013149">
    <property type="entry name" value="ADH-like_C"/>
</dbReference>
<evidence type="ECO:0000256" key="8">
    <source>
        <dbReference type="RuleBase" id="RU361277"/>
    </source>
</evidence>